<evidence type="ECO:0000313" key="1">
    <source>
        <dbReference type="EMBL" id="MEJ8852489.1"/>
    </source>
</evidence>
<reference evidence="1 2" key="1">
    <citation type="submission" date="2024-03" db="EMBL/GenBank/DDBJ databases">
        <title>Novel species of the genus Variovorax.</title>
        <authorList>
            <person name="Liu Q."/>
            <person name="Xin Y.-H."/>
        </authorList>
    </citation>
    <scope>NUCLEOTIDE SEQUENCE [LARGE SCALE GENOMIC DNA]</scope>
    <source>
        <strain evidence="1 2">KACC 18900</strain>
    </source>
</reference>
<evidence type="ECO:0000313" key="2">
    <source>
        <dbReference type="Proteomes" id="UP001385892"/>
    </source>
</evidence>
<name>A0ABU8WYJ1_9BURK</name>
<protein>
    <recommendedName>
        <fullName evidence="3">Hemerythrin-like domain-containing protein</fullName>
    </recommendedName>
</protein>
<comment type="caution">
    <text evidence="1">The sequence shown here is derived from an EMBL/GenBank/DDBJ whole genome shotgun (WGS) entry which is preliminary data.</text>
</comment>
<dbReference type="Proteomes" id="UP001385892">
    <property type="component" value="Unassembled WGS sequence"/>
</dbReference>
<dbReference type="RefSeq" id="WP_340348435.1">
    <property type="nucleotide sequence ID" value="NZ_JBBKZT010000043.1"/>
</dbReference>
<evidence type="ECO:0008006" key="3">
    <source>
        <dbReference type="Google" id="ProtNLM"/>
    </source>
</evidence>
<organism evidence="1 2">
    <name type="scientific">Variovorax rhizosphaerae</name>
    <dbReference type="NCBI Taxonomy" id="1836200"/>
    <lineage>
        <taxon>Bacteria</taxon>
        <taxon>Pseudomonadati</taxon>
        <taxon>Pseudomonadota</taxon>
        <taxon>Betaproteobacteria</taxon>
        <taxon>Burkholderiales</taxon>
        <taxon>Comamonadaceae</taxon>
        <taxon>Variovorax</taxon>
    </lineage>
</organism>
<dbReference type="EMBL" id="JBBKZT010000043">
    <property type="protein sequence ID" value="MEJ8852489.1"/>
    <property type="molecule type" value="Genomic_DNA"/>
</dbReference>
<accession>A0ABU8WYJ1</accession>
<keyword evidence="2" id="KW-1185">Reference proteome</keyword>
<gene>
    <name evidence="1" type="ORF">WKW82_38125</name>
</gene>
<proteinExistence type="predicted"/>
<sequence length="120" mass="13628">MLMPLSVVHANDVLNEAEVEHASAKDLIAQIQEASDLEDKFDAMVTVVTEYVGHHVKLERNEILQGRAPLEAWTSSPCARRRRPARKNCCLNCRAQLPDSDHFQGFHRMTRCVRESMPVC</sequence>